<keyword evidence="7 8" id="KW-0472">Membrane</keyword>
<dbReference type="InterPro" id="IPR008506">
    <property type="entry name" value="SND2/TMEM208"/>
</dbReference>
<keyword evidence="6 8" id="KW-1133">Transmembrane helix</keyword>
<comment type="subcellular location">
    <subcellularLocation>
        <location evidence="1">Endoplasmic reticulum membrane</location>
        <topology evidence="1">Multi-pass membrane protein</topology>
    </subcellularLocation>
</comment>
<proteinExistence type="inferred from homology"/>
<reference evidence="10 11" key="1">
    <citation type="submission" date="2022-01" db="EMBL/GenBank/DDBJ databases">
        <title>A chromosomal length assembly of Cordylochernes scorpioides.</title>
        <authorList>
            <person name="Zeh D."/>
            <person name="Zeh J."/>
        </authorList>
    </citation>
    <scope>NUCLEOTIDE SEQUENCE [LARGE SCALE GENOMIC DNA]</scope>
    <source>
        <strain evidence="10">IN4F17</strain>
        <tissue evidence="10">Whole Body</tissue>
    </source>
</reference>
<dbReference type="PANTHER" id="PTHR13505">
    <property type="entry name" value="TRANSMEMBRANE PROTEIN 208"/>
    <property type="match status" value="1"/>
</dbReference>
<keyword evidence="11" id="KW-1185">Reference proteome</keyword>
<gene>
    <name evidence="10" type="ORF">LAZ67_2001952</name>
</gene>
<evidence type="ECO:0000256" key="9">
    <source>
        <dbReference type="SAM" id="SignalP"/>
    </source>
</evidence>
<protein>
    <recommendedName>
        <fullName evidence="3">Transmembrane protein 208</fullName>
    </recommendedName>
</protein>
<evidence type="ECO:0000256" key="6">
    <source>
        <dbReference type="ARBA" id="ARBA00022989"/>
    </source>
</evidence>
<evidence type="ECO:0000313" key="11">
    <source>
        <dbReference type="Proteomes" id="UP001235939"/>
    </source>
</evidence>
<keyword evidence="4 8" id="KW-0812">Transmembrane</keyword>
<organism evidence="10 11">
    <name type="scientific">Cordylochernes scorpioides</name>
    <dbReference type="NCBI Taxonomy" id="51811"/>
    <lineage>
        <taxon>Eukaryota</taxon>
        <taxon>Metazoa</taxon>
        <taxon>Ecdysozoa</taxon>
        <taxon>Arthropoda</taxon>
        <taxon>Chelicerata</taxon>
        <taxon>Arachnida</taxon>
        <taxon>Pseudoscorpiones</taxon>
        <taxon>Cheliferoidea</taxon>
        <taxon>Chernetidae</taxon>
        <taxon>Cordylochernes</taxon>
    </lineage>
</organism>
<evidence type="ECO:0000256" key="8">
    <source>
        <dbReference type="SAM" id="Phobius"/>
    </source>
</evidence>
<evidence type="ECO:0000256" key="2">
    <source>
        <dbReference type="ARBA" id="ARBA00009950"/>
    </source>
</evidence>
<evidence type="ECO:0000313" key="10">
    <source>
        <dbReference type="EMBL" id="UYV62788.1"/>
    </source>
</evidence>
<dbReference type="Pfam" id="PF05620">
    <property type="entry name" value="TMEM208_SND2"/>
    <property type="match status" value="1"/>
</dbReference>
<evidence type="ECO:0000256" key="1">
    <source>
        <dbReference type="ARBA" id="ARBA00004477"/>
    </source>
</evidence>
<keyword evidence="5" id="KW-0256">Endoplasmic reticulum</keyword>
<sequence length="207" mass="23659">MTSILGVFWVHLNFLHINASKNGNKFFVDNTSTIEKGKQGTKGQKQIYEENKSTIKFYMLMSLIAEGIYVALNVLLFWETFTTFYIMVIAFSSLVYFGCLQLMKSMAKPIFSESGALIDGGIDLNMEGGGFAETIKDCIILTAIVQSISILSDYCLLFWLLAPIQCARLLWINFLGPWFFQPAPPEVDEKKQRKMERRQKISYKMAR</sequence>
<feature type="transmembrane region" description="Helical" evidence="8">
    <location>
        <begin position="57"/>
        <end position="78"/>
    </location>
</feature>
<feature type="chain" id="PRO_5046998027" description="Transmembrane protein 208" evidence="9">
    <location>
        <begin position="20"/>
        <end position="207"/>
    </location>
</feature>
<feature type="transmembrane region" description="Helical" evidence="8">
    <location>
        <begin position="84"/>
        <end position="103"/>
    </location>
</feature>
<dbReference type="PANTHER" id="PTHR13505:SF7">
    <property type="entry name" value="TRANSMEMBRANE PROTEIN 208"/>
    <property type="match status" value="1"/>
</dbReference>
<feature type="signal peptide" evidence="9">
    <location>
        <begin position="1"/>
        <end position="19"/>
    </location>
</feature>
<evidence type="ECO:0000256" key="5">
    <source>
        <dbReference type="ARBA" id="ARBA00022824"/>
    </source>
</evidence>
<comment type="similarity">
    <text evidence="2">Belongs to the TMEM208 family.</text>
</comment>
<name>A0ABY6K4K3_9ARAC</name>
<evidence type="ECO:0000256" key="4">
    <source>
        <dbReference type="ARBA" id="ARBA00022692"/>
    </source>
</evidence>
<dbReference type="EMBL" id="CP092864">
    <property type="protein sequence ID" value="UYV62788.1"/>
    <property type="molecule type" value="Genomic_DNA"/>
</dbReference>
<dbReference type="Proteomes" id="UP001235939">
    <property type="component" value="Chromosome 02"/>
</dbReference>
<evidence type="ECO:0000256" key="3">
    <source>
        <dbReference type="ARBA" id="ARBA00015033"/>
    </source>
</evidence>
<keyword evidence="9" id="KW-0732">Signal</keyword>
<evidence type="ECO:0000256" key="7">
    <source>
        <dbReference type="ARBA" id="ARBA00023136"/>
    </source>
</evidence>
<accession>A0ABY6K4K3</accession>